<name>A0ABN2JZ81_9MICO</name>
<dbReference type="SUPFAM" id="SSF53098">
    <property type="entry name" value="Ribonuclease H-like"/>
    <property type="match status" value="1"/>
</dbReference>
<dbReference type="Gene3D" id="3.30.420.10">
    <property type="entry name" value="Ribonuclease H-like superfamily/Ribonuclease H"/>
    <property type="match status" value="1"/>
</dbReference>
<dbReference type="Proteomes" id="UP001501475">
    <property type="component" value="Unassembled WGS sequence"/>
</dbReference>
<feature type="domain" description="Exonuclease" evidence="4">
    <location>
        <begin position="43"/>
        <end position="219"/>
    </location>
</feature>
<dbReference type="EMBL" id="BAAAPN010000003">
    <property type="protein sequence ID" value="GAA1744412.1"/>
    <property type="molecule type" value="Genomic_DNA"/>
</dbReference>
<dbReference type="GO" id="GO:0004527">
    <property type="term" value="F:exonuclease activity"/>
    <property type="evidence" value="ECO:0007669"/>
    <property type="project" value="UniProtKB-KW"/>
</dbReference>
<dbReference type="InterPro" id="IPR013520">
    <property type="entry name" value="Ribonucl_H"/>
</dbReference>
<evidence type="ECO:0000313" key="5">
    <source>
        <dbReference type="EMBL" id="GAA1744412.1"/>
    </source>
</evidence>
<accession>A0ABN2JZ81</accession>
<dbReference type="Pfam" id="PF00929">
    <property type="entry name" value="RNase_T"/>
    <property type="match status" value="1"/>
</dbReference>
<keyword evidence="1" id="KW-0540">Nuclease</keyword>
<organism evidence="5 6">
    <name type="scientific">Nostocoides vanveenii</name>
    <dbReference type="NCBI Taxonomy" id="330835"/>
    <lineage>
        <taxon>Bacteria</taxon>
        <taxon>Bacillati</taxon>
        <taxon>Actinomycetota</taxon>
        <taxon>Actinomycetes</taxon>
        <taxon>Micrococcales</taxon>
        <taxon>Intrasporangiaceae</taxon>
        <taxon>Nostocoides</taxon>
    </lineage>
</organism>
<sequence>MAWLGLRRGPEKALGRLAGVASPVGEFARAGLPSGATAASALRLLAVDVETTGFDPARDQLLSIGFVPVDGHTIRLEGARRIHVRPKAGAEVGVSATIHGLTDDLVAAGVSAREAVDALATALTGRVLLAHHAPIEVGFLGAACRTAYGLELPLRTVDTMELARRALPGGWQREPQPGELRLWTVRERFGLPTYAAHDALQDALACAELYLAQLAELEHGAAKAVTLDRLAS</sequence>
<evidence type="ECO:0000313" key="6">
    <source>
        <dbReference type="Proteomes" id="UP001501475"/>
    </source>
</evidence>
<dbReference type="PANTHER" id="PTHR30231">
    <property type="entry name" value="DNA POLYMERASE III SUBUNIT EPSILON"/>
    <property type="match status" value="1"/>
</dbReference>
<evidence type="ECO:0000256" key="2">
    <source>
        <dbReference type="ARBA" id="ARBA00022801"/>
    </source>
</evidence>
<evidence type="ECO:0000256" key="1">
    <source>
        <dbReference type="ARBA" id="ARBA00022722"/>
    </source>
</evidence>
<evidence type="ECO:0000259" key="4">
    <source>
        <dbReference type="SMART" id="SM00479"/>
    </source>
</evidence>
<dbReference type="CDD" id="cd06127">
    <property type="entry name" value="DEDDh"/>
    <property type="match status" value="1"/>
</dbReference>
<reference evidence="5 6" key="1">
    <citation type="journal article" date="2019" name="Int. J. Syst. Evol. Microbiol.">
        <title>The Global Catalogue of Microorganisms (GCM) 10K type strain sequencing project: providing services to taxonomists for standard genome sequencing and annotation.</title>
        <authorList>
            <consortium name="The Broad Institute Genomics Platform"/>
            <consortium name="The Broad Institute Genome Sequencing Center for Infectious Disease"/>
            <person name="Wu L."/>
            <person name="Ma J."/>
        </authorList>
    </citation>
    <scope>NUCLEOTIDE SEQUENCE [LARGE SCALE GENOMIC DNA]</scope>
    <source>
        <strain evidence="5 6">JCM 15591</strain>
    </source>
</reference>
<dbReference type="PANTHER" id="PTHR30231:SF4">
    <property type="entry name" value="PROTEIN NEN2"/>
    <property type="match status" value="1"/>
</dbReference>
<keyword evidence="2" id="KW-0378">Hydrolase</keyword>
<gene>
    <name evidence="5" type="ORF">GCM10009810_01290</name>
</gene>
<dbReference type="InterPro" id="IPR036397">
    <property type="entry name" value="RNaseH_sf"/>
</dbReference>
<evidence type="ECO:0000256" key="3">
    <source>
        <dbReference type="ARBA" id="ARBA00022839"/>
    </source>
</evidence>
<keyword evidence="6" id="KW-1185">Reference proteome</keyword>
<dbReference type="RefSeq" id="WP_344060642.1">
    <property type="nucleotide sequence ID" value="NZ_BAAAPN010000003.1"/>
</dbReference>
<dbReference type="InterPro" id="IPR012337">
    <property type="entry name" value="RNaseH-like_sf"/>
</dbReference>
<comment type="caution">
    <text evidence="5">The sequence shown here is derived from an EMBL/GenBank/DDBJ whole genome shotgun (WGS) entry which is preliminary data.</text>
</comment>
<dbReference type="SMART" id="SM00479">
    <property type="entry name" value="EXOIII"/>
    <property type="match status" value="1"/>
</dbReference>
<protein>
    <submittedName>
        <fullName evidence="5">Exonuclease domain-containing protein</fullName>
    </submittedName>
</protein>
<proteinExistence type="predicted"/>
<keyword evidence="3 5" id="KW-0269">Exonuclease</keyword>